<dbReference type="AlphaFoldDB" id="A0A4Y8SVR6"/>
<comment type="similarity">
    <text evidence="2">Belongs to the transposase IS21/IS408/IS1162 family.</text>
</comment>
<feature type="domain" description="HTH IS21-type" evidence="6">
    <location>
        <begin position="5"/>
        <end position="70"/>
    </location>
</feature>
<dbReference type="Proteomes" id="UP000297630">
    <property type="component" value="Unassembled WGS sequence"/>
</dbReference>
<name>A0A4Y8SVR6_BACTU</name>
<dbReference type="NCBIfam" id="NF033546">
    <property type="entry name" value="transpos_IS21"/>
    <property type="match status" value="1"/>
</dbReference>
<dbReference type="RefSeq" id="WP_061536538.1">
    <property type="nucleotide sequence ID" value="NZ_SCLP01000031.1"/>
</dbReference>
<reference evidence="8 9" key="1">
    <citation type="submission" date="2019-01" db="EMBL/GenBank/DDBJ databases">
        <title>Draft genome sequence of Bacillus sp. DPC6431.</title>
        <authorList>
            <person name="Arbulu S."/>
            <person name="Murphy K."/>
            <person name="O'Sullivan O."/>
            <person name="Rea M.C."/>
            <person name="Hill C."/>
            <person name="Ross R.P."/>
        </authorList>
    </citation>
    <scope>NUCLEOTIDE SEQUENCE [LARGE SCALE GENOMIC DNA]</scope>
    <source>
        <strain evidence="8 9">DPC6431</strain>
    </source>
</reference>
<dbReference type="InterPro" id="IPR054353">
    <property type="entry name" value="IstA-like_C"/>
</dbReference>
<evidence type="ECO:0000256" key="5">
    <source>
        <dbReference type="ARBA" id="ARBA00023172"/>
    </source>
</evidence>
<dbReference type="PANTHER" id="PTHR35004">
    <property type="entry name" value="TRANSPOSASE RV3428C-RELATED"/>
    <property type="match status" value="1"/>
</dbReference>
<dbReference type="GO" id="GO:0006310">
    <property type="term" value="P:DNA recombination"/>
    <property type="evidence" value="ECO:0007669"/>
    <property type="project" value="UniProtKB-KW"/>
</dbReference>
<dbReference type="PROSITE" id="PS50994">
    <property type="entry name" value="INTEGRASE"/>
    <property type="match status" value="1"/>
</dbReference>
<evidence type="ECO:0000256" key="4">
    <source>
        <dbReference type="ARBA" id="ARBA00023125"/>
    </source>
</evidence>
<protein>
    <submittedName>
        <fullName evidence="8">IS21-like element ISBce16 family transposase</fullName>
    </submittedName>
</protein>
<accession>A0A4Y8SVR6</accession>
<comment type="function">
    <text evidence="1">Involved in the transposition of the insertion sequence.</text>
</comment>
<evidence type="ECO:0000256" key="2">
    <source>
        <dbReference type="ARBA" id="ARBA00009277"/>
    </source>
</evidence>
<evidence type="ECO:0000313" key="9">
    <source>
        <dbReference type="Proteomes" id="UP000297630"/>
    </source>
</evidence>
<sequence length="417" mass="49044">MIKDGEFFMIKEYHSKGWTQIAIAELTGFDPKTIRKYLNQNELPKKKKQPHGKLKTSLLDPYKDYLLRRLKEGTTNCEVLLEDIQSMGYPGKMTILRDFIRPYRQKPKKQSSIRFETPPGKQAQMDWAEIGEHEVDGKKQKLYVFIIVLGYSRMKYMEITNTMNMEQLMKCHMNAFAYFNGVPEHILYDNMKTVVTLHSPTQIRFNRKFEEFLAYYGVVPKACKPARPQTKGKVESAVGYLKKNFLQRKQKNTLHEMNEMLSGWLDKVANKKPNQTTLEPPLQRFEEEQKHLLHWNTRPLFPISKWKVTYVTESSMISYNDRNYSVPYRYKGMEVKVKETLDHHLEIYFDLECIATHPIISGINKSLTDINHIKNIKKEPDVTQNGLATRHIQPSNHEVEQRSLHVYEEQLKAGDHK</sequence>
<gene>
    <name evidence="8" type="ORF">EQ803_29140</name>
</gene>
<dbReference type="GO" id="GO:0015074">
    <property type="term" value="P:DNA integration"/>
    <property type="evidence" value="ECO:0007669"/>
    <property type="project" value="InterPro"/>
</dbReference>
<dbReference type="SUPFAM" id="SSF53098">
    <property type="entry name" value="Ribonuclease H-like"/>
    <property type="match status" value="1"/>
</dbReference>
<dbReference type="GO" id="GO:0003677">
    <property type="term" value="F:DNA binding"/>
    <property type="evidence" value="ECO:0007669"/>
    <property type="project" value="UniProtKB-KW"/>
</dbReference>
<feature type="domain" description="Integrase catalytic" evidence="7">
    <location>
        <begin position="114"/>
        <end position="289"/>
    </location>
</feature>
<proteinExistence type="inferred from homology"/>
<evidence type="ECO:0000259" key="7">
    <source>
        <dbReference type="PROSITE" id="PS50994"/>
    </source>
</evidence>
<evidence type="ECO:0000313" key="8">
    <source>
        <dbReference type="EMBL" id="TFF43403.1"/>
    </source>
</evidence>
<dbReference type="Pfam" id="PF00665">
    <property type="entry name" value="rve"/>
    <property type="match status" value="1"/>
</dbReference>
<keyword evidence="3" id="KW-0815">Transposition</keyword>
<dbReference type="InterPro" id="IPR012337">
    <property type="entry name" value="RNaseH-like_sf"/>
</dbReference>
<comment type="caution">
    <text evidence="8">The sequence shown here is derived from an EMBL/GenBank/DDBJ whole genome shotgun (WGS) entry which is preliminary data.</text>
</comment>
<dbReference type="EMBL" id="SCLP01000031">
    <property type="protein sequence ID" value="TFF43403.1"/>
    <property type="molecule type" value="Genomic_DNA"/>
</dbReference>
<dbReference type="PROSITE" id="PS50531">
    <property type="entry name" value="HTH_IS21"/>
    <property type="match status" value="1"/>
</dbReference>
<dbReference type="Gene3D" id="3.30.420.10">
    <property type="entry name" value="Ribonuclease H-like superfamily/Ribonuclease H"/>
    <property type="match status" value="1"/>
</dbReference>
<dbReference type="Pfam" id="PF22483">
    <property type="entry name" value="Mu-transpos_C_2"/>
    <property type="match status" value="1"/>
</dbReference>
<evidence type="ECO:0000259" key="6">
    <source>
        <dbReference type="PROSITE" id="PS50531"/>
    </source>
</evidence>
<keyword evidence="5" id="KW-0233">DNA recombination</keyword>
<evidence type="ECO:0000256" key="3">
    <source>
        <dbReference type="ARBA" id="ARBA00022578"/>
    </source>
</evidence>
<evidence type="ECO:0000256" key="1">
    <source>
        <dbReference type="ARBA" id="ARBA00002286"/>
    </source>
</evidence>
<keyword evidence="4" id="KW-0238">DNA-binding</keyword>
<dbReference type="InterPro" id="IPR036397">
    <property type="entry name" value="RNaseH_sf"/>
</dbReference>
<dbReference type="PANTHER" id="PTHR35004:SF6">
    <property type="entry name" value="TRANSPOSASE"/>
    <property type="match status" value="1"/>
</dbReference>
<dbReference type="InterPro" id="IPR001584">
    <property type="entry name" value="Integrase_cat-core"/>
</dbReference>
<organism evidence="8 9">
    <name type="scientific">Bacillus thuringiensis</name>
    <dbReference type="NCBI Taxonomy" id="1428"/>
    <lineage>
        <taxon>Bacteria</taxon>
        <taxon>Bacillati</taxon>
        <taxon>Bacillota</taxon>
        <taxon>Bacilli</taxon>
        <taxon>Bacillales</taxon>
        <taxon>Bacillaceae</taxon>
        <taxon>Bacillus</taxon>
        <taxon>Bacillus cereus group</taxon>
    </lineage>
</organism>
<dbReference type="InterPro" id="IPR017894">
    <property type="entry name" value="HTH_IS21_transposase_type"/>
</dbReference>
<dbReference type="GO" id="GO:0032196">
    <property type="term" value="P:transposition"/>
    <property type="evidence" value="ECO:0007669"/>
    <property type="project" value="UniProtKB-KW"/>
</dbReference>